<evidence type="ECO:0000256" key="1">
    <source>
        <dbReference type="SAM" id="MobiDB-lite"/>
    </source>
</evidence>
<feature type="region of interest" description="Disordered" evidence="1">
    <location>
        <begin position="1"/>
        <end position="34"/>
    </location>
</feature>
<dbReference type="Proteomes" id="UP000324222">
    <property type="component" value="Unassembled WGS sequence"/>
</dbReference>
<feature type="compositionally biased region" description="Polar residues" evidence="1">
    <location>
        <begin position="1"/>
        <end position="25"/>
    </location>
</feature>
<reference evidence="2 3" key="1">
    <citation type="submission" date="2019-05" db="EMBL/GenBank/DDBJ databases">
        <title>Another draft genome of Portunus trituberculatus and its Hox gene families provides insights of decapod evolution.</title>
        <authorList>
            <person name="Jeong J.-H."/>
            <person name="Song I."/>
            <person name="Kim S."/>
            <person name="Choi T."/>
            <person name="Kim D."/>
            <person name="Ryu S."/>
            <person name="Kim W."/>
        </authorList>
    </citation>
    <scope>NUCLEOTIDE SEQUENCE [LARGE SCALE GENOMIC DNA]</scope>
    <source>
        <tissue evidence="2">Muscle</tissue>
    </source>
</reference>
<gene>
    <name evidence="2" type="ORF">E2C01_038539</name>
</gene>
<accession>A0A5B7FIT5</accession>
<keyword evidence="3" id="KW-1185">Reference proteome</keyword>
<dbReference type="AlphaFoldDB" id="A0A5B7FIT5"/>
<comment type="caution">
    <text evidence="2">The sequence shown here is derived from an EMBL/GenBank/DDBJ whole genome shotgun (WGS) entry which is preliminary data.</text>
</comment>
<evidence type="ECO:0000313" key="2">
    <source>
        <dbReference type="EMBL" id="MPC44858.1"/>
    </source>
</evidence>
<organism evidence="2 3">
    <name type="scientific">Portunus trituberculatus</name>
    <name type="common">Swimming crab</name>
    <name type="synonym">Neptunus trituberculatus</name>
    <dbReference type="NCBI Taxonomy" id="210409"/>
    <lineage>
        <taxon>Eukaryota</taxon>
        <taxon>Metazoa</taxon>
        <taxon>Ecdysozoa</taxon>
        <taxon>Arthropoda</taxon>
        <taxon>Crustacea</taxon>
        <taxon>Multicrustacea</taxon>
        <taxon>Malacostraca</taxon>
        <taxon>Eumalacostraca</taxon>
        <taxon>Eucarida</taxon>
        <taxon>Decapoda</taxon>
        <taxon>Pleocyemata</taxon>
        <taxon>Brachyura</taxon>
        <taxon>Eubrachyura</taxon>
        <taxon>Portunoidea</taxon>
        <taxon>Portunidae</taxon>
        <taxon>Portuninae</taxon>
        <taxon>Portunus</taxon>
    </lineage>
</organism>
<proteinExistence type="predicted"/>
<evidence type="ECO:0000313" key="3">
    <source>
        <dbReference type="Proteomes" id="UP000324222"/>
    </source>
</evidence>
<dbReference type="EMBL" id="VSRR010006469">
    <property type="protein sequence ID" value="MPC44858.1"/>
    <property type="molecule type" value="Genomic_DNA"/>
</dbReference>
<sequence>MKKKITLTSERFSGDLRNNSSSAPTPTKRHSLHDTQTLENAKDTNRTTLLHTSFTLPNSYFL</sequence>
<protein>
    <submittedName>
        <fullName evidence="2">Uncharacterized protein</fullName>
    </submittedName>
</protein>
<name>A0A5B7FIT5_PORTR</name>